<evidence type="ECO:0008006" key="5">
    <source>
        <dbReference type="Google" id="ProtNLM"/>
    </source>
</evidence>
<feature type="transmembrane region" description="Helical" evidence="2">
    <location>
        <begin position="154"/>
        <end position="172"/>
    </location>
</feature>
<keyword evidence="2" id="KW-0812">Transmembrane</keyword>
<proteinExistence type="predicted"/>
<dbReference type="RefSeq" id="WP_252442293.1">
    <property type="nucleotide sequence ID" value="NZ_JAMWYK010000001.1"/>
</dbReference>
<accession>A0ABT0ZP27</accession>
<keyword evidence="4" id="KW-1185">Reference proteome</keyword>
<dbReference type="Proteomes" id="UP001523234">
    <property type="component" value="Unassembled WGS sequence"/>
</dbReference>
<keyword evidence="2" id="KW-0472">Membrane</keyword>
<feature type="compositionally biased region" description="Polar residues" evidence="1">
    <location>
        <begin position="7"/>
        <end position="25"/>
    </location>
</feature>
<dbReference type="EMBL" id="JAMWYK010000001">
    <property type="protein sequence ID" value="MCO0831747.1"/>
    <property type="molecule type" value="Genomic_DNA"/>
</dbReference>
<feature type="transmembrane region" description="Helical" evidence="2">
    <location>
        <begin position="67"/>
        <end position="86"/>
    </location>
</feature>
<feature type="transmembrane region" description="Helical" evidence="2">
    <location>
        <begin position="106"/>
        <end position="123"/>
    </location>
</feature>
<evidence type="ECO:0000256" key="2">
    <source>
        <dbReference type="SAM" id="Phobius"/>
    </source>
</evidence>
<feature type="region of interest" description="Disordered" evidence="1">
    <location>
        <begin position="1"/>
        <end position="31"/>
    </location>
</feature>
<keyword evidence="2" id="KW-1133">Transmembrane helix</keyword>
<reference evidence="3 4" key="1">
    <citation type="submission" date="2022-06" db="EMBL/GenBank/DDBJ databases">
        <title>Fructobacillus taiwanensis sp. nov., isolated from the honeybee.</title>
        <authorList>
            <person name="Chen Y.-S."/>
            <person name="Wang L.-T."/>
            <person name="Lee Y.-S."/>
            <person name="Chang Y.-C."/>
            <person name="Wu H.-C."/>
            <person name="Liao C.-Y."/>
            <person name="Chen W.-H."/>
            <person name="Deng J.-N."/>
            <person name="Wang Y.-H."/>
        </authorList>
    </citation>
    <scope>NUCLEOTIDE SEQUENCE [LARGE SCALE GENOMIC DNA]</scope>
    <source>
        <strain evidence="3 4">W13</strain>
    </source>
</reference>
<organism evidence="3 4">
    <name type="scientific">Fructobacillus apis</name>
    <dbReference type="NCBI Taxonomy" id="2935017"/>
    <lineage>
        <taxon>Bacteria</taxon>
        <taxon>Bacillati</taxon>
        <taxon>Bacillota</taxon>
        <taxon>Bacilli</taxon>
        <taxon>Lactobacillales</taxon>
        <taxon>Lactobacillaceae</taxon>
        <taxon>Fructobacillus</taxon>
    </lineage>
</organism>
<gene>
    <name evidence="3" type="ORF">NFX39_01385</name>
</gene>
<feature type="transmembrane region" description="Helical" evidence="2">
    <location>
        <begin position="179"/>
        <end position="200"/>
    </location>
</feature>
<comment type="caution">
    <text evidence="3">The sequence shown here is derived from an EMBL/GenBank/DDBJ whole genome shotgun (WGS) entry which is preliminary data.</text>
</comment>
<evidence type="ECO:0000256" key="1">
    <source>
        <dbReference type="SAM" id="MobiDB-lite"/>
    </source>
</evidence>
<sequence>MAENESQHNMNPNGVQESPSTQSPSGFKFGQAGAQNFFSRSRRSREEKAQAEANQPKPKDVYAKLPAVHRWTVPVVALAFPLIWWLKPILNGTLSSRLPIEQIWPLLLYSFCTALALGFLISERFVKKDWRVYAALAASLIVLVNSSLRTRFEVLALLLLFLLVLAILPFSLVQLQNGLGLLALTFMVAFTVPVCITFLANNYVDTAFLNGAWTFFYTTLFYLTPLVLPKAKGRLLGLFTGSAFLINVLCFHQLDAGVMIALVLTLGTYVFSFIRPLTYRMQAIVASIALCLTMLFI</sequence>
<evidence type="ECO:0000313" key="4">
    <source>
        <dbReference type="Proteomes" id="UP001523234"/>
    </source>
</evidence>
<evidence type="ECO:0000313" key="3">
    <source>
        <dbReference type="EMBL" id="MCO0831747.1"/>
    </source>
</evidence>
<feature type="transmembrane region" description="Helical" evidence="2">
    <location>
        <begin position="212"/>
        <end position="231"/>
    </location>
</feature>
<name>A0ABT0ZP27_9LACO</name>
<protein>
    <recommendedName>
        <fullName evidence="5">Integral membrane protein</fullName>
    </recommendedName>
</protein>
<feature type="transmembrane region" description="Helical" evidence="2">
    <location>
        <begin position="243"/>
        <end position="271"/>
    </location>
</feature>